<dbReference type="Pfam" id="PF00072">
    <property type="entry name" value="Response_reg"/>
    <property type="match status" value="1"/>
</dbReference>
<sequence length="208" mass="22701">MPIRVLTIDDHPVLREGIAAMLSNESDIEVVGGESNAEAGLDAFRRLLPDITLMDLQMPGMGGLEGVRTLRGEYTAARVVILTTFRGDANARDSMAAGAAGYLLKSALRDELLDCIRKVHAGGRYVSAEVCADVATHLGNELLTPRELRILQLLSEGKENKRVASDLGISIETVKSHVSRIFEKLGCHNRTEAIRIGIRRGILRQMTQ</sequence>
<keyword evidence="7" id="KW-1185">Reference proteome</keyword>
<feature type="domain" description="Response regulatory" evidence="5">
    <location>
        <begin position="4"/>
        <end position="120"/>
    </location>
</feature>
<dbReference type="InterPro" id="IPR001789">
    <property type="entry name" value="Sig_transdc_resp-reg_receiver"/>
</dbReference>
<dbReference type="SMART" id="SM00421">
    <property type="entry name" value="HTH_LUXR"/>
    <property type="match status" value="1"/>
</dbReference>
<dbReference type="InterPro" id="IPR016032">
    <property type="entry name" value="Sig_transdc_resp-reg_C-effctor"/>
</dbReference>
<dbReference type="Proteomes" id="UP000256829">
    <property type="component" value="Unassembled WGS sequence"/>
</dbReference>
<dbReference type="SMART" id="SM00448">
    <property type="entry name" value="REC"/>
    <property type="match status" value="1"/>
</dbReference>
<keyword evidence="2 6" id="KW-0238">DNA-binding</keyword>
<dbReference type="EMBL" id="QTJR01000002">
    <property type="protein sequence ID" value="RDY68575.1"/>
    <property type="molecule type" value="Genomic_DNA"/>
</dbReference>
<comment type="caution">
    <text evidence="6">The sequence shown here is derived from an EMBL/GenBank/DDBJ whole genome shotgun (WGS) entry which is preliminary data.</text>
</comment>
<feature type="domain" description="HTH luxR-type" evidence="4">
    <location>
        <begin position="136"/>
        <end position="201"/>
    </location>
</feature>
<dbReference type="InterPro" id="IPR011006">
    <property type="entry name" value="CheY-like_superfamily"/>
</dbReference>
<dbReference type="Gene3D" id="3.40.50.2300">
    <property type="match status" value="1"/>
</dbReference>
<dbReference type="PANTHER" id="PTHR43214:SF43">
    <property type="entry name" value="TWO-COMPONENT RESPONSE REGULATOR"/>
    <property type="match status" value="1"/>
</dbReference>
<evidence type="ECO:0000259" key="4">
    <source>
        <dbReference type="PROSITE" id="PS50043"/>
    </source>
</evidence>
<dbReference type="CDD" id="cd06170">
    <property type="entry name" value="LuxR_C_like"/>
    <property type="match status" value="1"/>
</dbReference>
<dbReference type="InterPro" id="IPR000792">
    <property type="entry name" value="Tscrpt_reg_LuxR_C"/>
</dbReference>
<evidence type="ECO:0000313" key="7">
    <source>
        <dbReference type="Proteomes" id="UP000256829"/>
    </source>
</evidence>
<name>A0A3D8VGW8_9GAMM</name>
<dbReference type="PROSITE" id="PS50110">
    <property type="entry name" value="RESPONSE_REGULATORY"/>
    <property type="match status" value="1"/>
</dbReference>
<dbReference type="RefSeq" id="WP_115841087.1">
    <property type="nucleotide sequence ID" value="NZ_CP091317.1"/>
</dbReference>
<protein>
    <submittedName>
        <fullName evidence="6">DNA-binding response regulator</fullName>
    </submittedName>
</protein>
<dbReference type="PANTHER" id="PTHR43214">
    <property type="entry name" value="TWO-COMPONENT RESPONSE REGULATOR"/>
    <property type="match status" value="1"/>
</dbReference>
<dbReference type="InterPro" id="IPR039420">
    <property type="entry name" value="WalR-like"/>
</dbReference>
<feature type="modified residue" description="4-aspartylphosphate" evidence="3">
    <location>
        <position position="55"/>
    </location>
</feature>
<dbReference type="SUPFAM" id="SSF46894">
    <property type="entry name" value="C-terminal effector domain of the bipartite response regulators"/>
    <property type="match status" value="1"/>
</dbReference>
<dbReference type="PRINTS" id="PR00038">
    <property type="entry name" value="HTHLUXR"/>
</dbReference>
<dbReference type="GO" id="GO:0003677">
    <property type="term" value="F:DNA binding"/>
    <property type="evidence" value="ECO:0007669"/>
    <property type="project" value="UniProtKB-KW"/>
</dbReference>
<keyword evidence="1 3" id="KW-0597">Phosphoprotein</keyword>
<evidence type="ECO:0000313" key="6">
    <source>
        <dbReference type="EMBL" id="RDY68575.1"/>
    </source>
</evidence>
<dbReference type="Pfam" id="PF00196">
    <property type="entry name" value="GerE"/>
    <property type="match status" value="1"/>
</dbReference>
<evidence type="ECO:0000259" key="5">
    <source>
        <dbReference type="PROSITE" id="PS50110"/>
    </source>
</evidence>
<dbReference type="PROSITE" id="PS00622">
    <property type="entry name" value="HTH_LUXR_1"/>
    <property type="match status" value="1"/>
</dbReference>
<reference evidence="6 7" key="1">
    <citation type="submission" date="2018-08" db="EMBL/GenBank/DDBJ databases">
        <title>Lysobacter soli KCTC 22011, whole genome shotgun sequence.</title>
        <authorList>
            <person name="Zhang X."/>
            <person name="Feng G."/>
            <person name="Zhu H."/>
        </authorList>
    </citation>
    <scope>NUCLEOTIDE SEQUENCE [LARGE SCALE GENOMIC DNA]</scope>
    <source>
        <strain evidence="6 7">KCTC 22011</strain>
    </source>
</reference>
<dbReference type="GO" id="GO:0000160">
    <property type="term" value="P:phosphorelay signal transduction system"/>
    <property type="evidence" value="ECO:0007669"/>
    <property type="project" value="InterPro"/>
</dbReference>
<dbReference type="GO" id="GO:0006355">
    <property type="term" value="P:regulation of DNA-templated transcription"/>
    <property type="evidence" value="ECO:0007669"/>
    <property type="project" value="InterPro"/>
</dbReference>
<proteinExistence type="predicted"/>
<evidence type="ECO:0000256" key="1">
    <source>
        <dbReference type="ARBA" id="ARBA00022553"/>
    </source>
</evidence>
<evidence type="ECO:0000256" key="2">
    <source>
        <dbReference type="ARBA" id="ARBA00023125"/>
    </source>
</evidence>
<dbReference type="AlphaFoldDB" id="A0A3D8VGW8"/>
<dbReference type="SUPFAM" id="SSF52172">
    <property type="entry name" value="CheY-like"/>
    <property type="match status" value="1"/>
</dbReference>
<dbReference type="CDD" id="cd17535">
    <property type="entry name" value="REC_NarL-like"/>
    <property type="match status" value="1"/>
</dbReference>
<accession>A0A3D8VGW8</accession>
<organism evidence="6 7">
    <name type="scientific">Lysobacter soli</name>
    <dbReference type="NCBI Taxonomy" id="453783"/>
    <lineage>
        <taxon>Bacteria</taxon>
        <taxon>Pseudomonadati</taxon>
        <taxon>Pseudomonadota</taxon>
        <taxon>Gammaproteobacteria</taxon>
        <taxon>Lysobacterales</taxon>
        <taxon>Lysobacteraceae</taxon>
        <taxon>Lysobacter</taxon>
    </lineage>
</organism>
<gene>
    <name evidence="6" type="ORF">DX912_03435</name>
</gene>
<dbReference type="PROSITE" id="PS50043">
    <property type="entry name" value="HTH_LUXR_2"/>
    <property type="match status" value="1"/>
</dbReference>
<evidence type="ECO:0000256" key="3">
    <source>
        <dbReference type="PROSITE-ProRule" id="PRU00169"/>
    </source>
</evidence>
<dbReference type="InterPro" id="IPR058245">
    <property type="entry name" value="NreC/VraR/RcsB-like_REC"/>
</dbReference>